<sequence>MRPPPLHTPAPVAACTCAYARRRPQHLPPHQRPPPDARRRPHKPVWPCERPPPPAAPPPLATSAGRSSTPIGAADELPTPMGPPTPIGEALTLRLAIRHAESRLGERLAEQGSMLMDWRWLK</sequence>
<dbReference type="EMBL" id="CM029051">
    <property type="protein sequence ID" value="KAG2561256.1"/>
    <property type="molecule type" value="Genomic_DNA"/>
</dbReference>
<keyword evidence="3" id="KW-1185">Reference proteome</keyword>
<evidence type="ECO:0000313" key="2">
    <source>
        <dbReference type="EMBL" id="KAG2561256.1"/>
    </source>
</evidence>
<gene>
    <name evidence="2" type="ORF">PVAP13_8KG125104</name>
</gene>
<feature type="region of interest" description="Disordered" evidence="1">
    <location>
        <begin position="22"/>
        <end position="88"/>
    </location>
</feature>
<evidence type="ECO:0000256" key="1">
    <source>
        <dbReference type="SAM" id="MobiDB-lite"/>
    </source>
</evidence>
<dbReference type="Proteomes" id="UP000823388">
    <property type="component" value="Chromosome 8K"/>
</dbReference>
<reference evidence="2" key="1">
    <citation type="submission" date="2020-05" db="EMBL/GenBank/DDBJ databases">
        <title>WGS assembly of Panicum virgatum.</title>
        <authorList>
            <person name="Lovell J.T."/>
            <person name="Jenkins J."/>
            <person name="Shu S."/>
            <person name="Juenger T.E."/>
            <person name="Schmutz J."/>
        </authorList>
    </citation>
    <scope>NUCLEOTIDE SEQUENCE</scope>
    <source>
        <strain evidence="2">AP13</strain>
    </source>
</reference>
<comment type="caution">
    <text evidence="2">The sequence shown here is derived from an EMBL/GenBank/DDBJ whole genome shotgun (WGS) entry which is preliminary data.</text>
</comment>
<organism evidence="2 3">
    <name type="scientific">Panicum virgatum</name>
    <name type="common">Blackwell switchgrass</name>
    <dbReference type="NCBI Taxonomy" id="38727"/>
    <lineage>
        <taxon>Eukaryota</taxon>
        <taxon>Viridiplantae</taxon>
        <taxon>Streptophyta</taxon>
        <taxon>Embryophyta</taxon>
        <taxon>Tracheophyta</taxon>
        <taxon>Spermatophyta</taxon>
        <taxon>Magnoliopsida</taxon>
        <taxon>Liliopsida</taxon>
        <taxon>Poales</taxon>
        <taxon>Poaceae</taxon>
        <taxon>PACMAD clade</taxon>
        <taxon>Panicoideae</taxon>
        <taxon>Panicodae</taxon>
        <taxon>Paniceae</taxon>
        <taxon>Panicinae</taxon>
        <taxon>Panicum</taxon>
        <taxon>Panicum sect. Hiantes</taxon>
    </lineage>
</organism>
<dbReference type="AlphaFoldDB" id="A0A8T0PQM7"/>
<name>A0A8T0PQM7_PANVG</name>
<evidence type="ECO:0000313" key="3">
    <source>
        <dbReference type="Proteomes" id="UP000823388"/>
    </source>
</evidence>
<feature type="compositionally biased region" description="Pro residues" evidence="1">
    <location>
        <begin position="49"/>
        <end position="60"/>
    </location>
</feature>
<protein>
    <submittedName>
        <fullName evidence="2">Uncharacterized protein</fullName>
    </submittedName>
</protein>
<accession>A0A8T0PQM7</accession>
<proteinExistence type="predicted"/>